<dbReference type="GO" id="GO:0042256">
    <property type="term" value="P:cytosolic ribosome assembly"/>
    <property type="evidence" value="ECO:0007669"/>
    <property type="project" value="UniProtKB-UniRule"/>
</dbReference>
<comment type="subunit">
    <text evidence="2">Interacts with ribosomal protein uL14 (rplN).</text>
</comment>
<dbReference type="SUPFAM" id="SSF81301">
    <property type="entry name" value="Nucleotidyltransferase"/>
    <property type="match status" value="1"/>
</dbReference>
<dbReference type="OrthoDB" id="9793681at2"/>
<comment type="similarity">
    <text evidence="1 2">Belongs to the Iojap/RsfS family.</text>
</comment>
<gene>
    <name evidence="2" type="primary">rsfS</name>
    <name evidence="3" type="ordered locus">NSE_0919</name>
</gene>
<protein>
    <recommendedName>
        <fullName evidence="2">Ribosomal silencing factor RsfS</fullName>
    </recommendedName>
</protein>
<name>Q2GCL3_EHRS3</name>
<dbReference type="HAMAP" id="MF_01477">
    <property type="entry name" value="Iojap_RsfS"/>
    <property type="match status" value="1"/>
</dbReference>
<dbReference type="InterPro" id="IPR004394">
    <property type="entry name" value="Iojap/RsfS/C7orf30"/>
</dbReference>
<comment type="subcellular location">
    <subcellularLocation>
        <location evidence="2">Cytoplasm</location>
    </subcellularLocation>
</comment>
<dbReference type="GO" id="GO:0005737">
    <property type="term" value="C:cytoplasm"/>
    <property type="evidence" value="ECO:0007669"/>
    <property type="project" value="UniProtKB-SubCell"/>
</dbReference>
<dbReference type="Proteomes" id="UP000001942">
    <property type="component" value="Chromosome"/>
</dbReference>
<keyword evidence="2" id="KW-0963">Cytoplasm</keyword>
<dbReference type="KEGG" id="nse:NSE_0919"/>
<dbReference type="HOGENOM" id="CLU_092688_5_0_5"/>
<dbReference type="GO" id="GO:0043023">
    <property type="term" value="F:ribosomal large subunit binding"/>
    <property type="evidence" value="ECO:0007669"/>
    <property type="project" value="TreeGrafter"/>
</dbReference>
<dbReference type="PANTHER" id="PTHR21043:SF0">
    <property type="entry name" value="MITOCHONDRIAL ASSEMBLY OF RIBOSOMAL LARGE SUBUNIT PROTEIN 1"/>
    <property type="match status" value="1"/>
</dbReference>
<evidence type="ECO:0000256" key="1">
    <source>
        <dbReference type="ARBA" id="ARBA00010574"/>
    </source>
</evidence>
<dbReference type="GO" id="GO:0090071">
    <property type="term" value="P:negative regulation of ribosome biogenesis"/>
    <property type="evidence" value="ECO:0007669"/>
    <property type="project" value="UniProtKB-UniRule"/>
</dbReference>
<evidence type="ECO:0000256" key="2">
    <source>
        <dbReference type="HAMAP-Rule" id="MF_01477"/>
    </source>
</evidence>
<accession>Q2GCL3</accession>
<evidence type="ECO:0000313" key="3">
    <source>
        <dbReference type="EMBL" id="ABD46482.1"/>
    </source>
</evidence>
<keyword evidence="2" id="KW-0810">Translation regulation</keyword>
<organism evidence="3 4">
    <name type="scientific">Ehrlichia sennetsu (strain ATCC VR-367 / Miyayama)</name>
    <name type="common">Neorickettsia sennetsu</name>
    <dbReference type="NCBI Taxonomy" id="222891"/>
    <lineage>
        <taxon>Bacteria</taxon>
        <taxon>Pseudomonadati</taxon>
        <taxon>Pseudomonadota</taxon>
        <taxon>Alphaproteobacteria</taxon>
        <taxon>Rickettsiales</taxon>
        <taxon>Anaplasmataceae</taxon>
        <taxon>Ehrlichia</taxon>
    </lineage>
</organism>
<dbReference type="eggNOG" id="COG0799">
    <property type="taxonomic scope" value="Bacteria"/>
</dbReference>
<keyword evidence="2" id="KW-0678">Repressor</keyword>
<dbReference type="GO" id="GO:0017148">
    <property type="term" value="P:negative regulation of translation"/>
    <property type="evidence" value="ECO:0007669"/>
    <property type="project" value="UniProtKB-UniRule"/>
</dbReference>
<comment type="function">
    <text evidence="2">Functions as a ribosomal silencing factor. Interacts with ribosomal protein uL14 (rplN), blocking formation of intersubunit bridge B8. Prevents association of the 30S and 50S ribosomal subunits and the formation of functional ribosomes, thus repressing translation.</text>
</comment>
<dbReference type="AlphaFoldDB" id="Q2GCL3"/>
<evidence type="ECO:0000313" key="4">
    <source>
        <dbReference type="Proteomes" id="UP000001942"/>
    </source>
</evidence>
<proteinExistence type="inferred from homology"/>
<keyword evidence="4" id="KW-1185">Reference proteome</keyword>
<dbReference type="PANTHER" id="PTHR21043">
    <property type="entry name" value="IOJAP SUPERFAMILY ORTHOLOG"/>
    <property type="match status" value="1"/>
</dbReference>
<dbReference type="STRING" id="222891.NSE_0919"/>
<dbReference type="NCBIfam" id="TIGR00090">
    <property type="entry name" value="rsfS_iojap_ybeB"/>
    <property type="match status" value="1"/>
</dbReference>
<dbReference type="Pfam" id="PF02410">
    <property type="entry name" value="RsfS"/>
    <property type="match status" value="1"/>
</dbReference>
<reference evidence="3 4" key="1">
    <citation type="journal article" date="2006" name="PLoS Genet.">
        <title>Comparative genomics of emerging human ehrlichiosis agents.</title>
        <authorList>
            <person name="Dunning Hotopp J.C."/>
            <person name="Lin M."/>
            <person name="Madupu R."/>
            <person name="Crabtree J."/>
            <person name="Angiuoli S.V."/>
            <person name="Eisen J.A."/>
            <person name="Seshadri R."/>
            <person name="Ren Q."/>
            <person name="Wu M."/>
            <person name="Utterback T.R."/>
            <person name="Smith S."/>
            <person name="Lewis M."/>
            <person name="Khouri H."/>
            <person name="Zhang C."/>
            <person name="Niu H."/>
            <person name="Lin Q."/>
            <person name="Ohashi N."/>
            <person name="Zhi N."/>
            <person name="Nelson W."/>
            <person name="Brinkac L.M."/>
            <person name="Dodson R.J."/>
            <person name="Rosovitz M.J."/>
            <person name="Sundaram J."/>
            <person name="Daugherty S.C."/>
            <person name="Davidsen T."/>
            <person name="Durkin A.S."/>
            <person name="Gwinn M."/>
            <person name="Haft D.H."/>
            <person name="Selengut J.D."/>
            <person name="Sullivan S.A."/>
            <person name="Zafar N."/>
            <person name="Zhou L."/>
            <person name="Benahmed F."/>
            <person name="Forberger H."/>
            <person name="Halpin R."/>
            <person name="Mulligan S."/>
            <person name="Robinson J."/>
            <person name="White O."/>
            <person name="Rikihisa Y."/>
            <person name="Tettelin H."/>
        </authorList>
    </citation>
    <scope>NUCLEOTIDE SEQUENCE [LARGE SCALE GENOMIC DNA]</scope>
    <source>
        <strain evidence="4">ATCC VR-367 / Miyayama</strain>
    </source>
</reference>
<dbReference type="EMBL" id="CP000237">
    <property type="protein sequence ID" value="ABD46482.1"/>
    <property type="molecule type" value="Genomic_DNA"/>
</dbReference>
<dbReference type="InterPro" id="IPR043519">
    <property type="entry name" value="NT_sf"/>
</dbReference>
<sequence length="110" mass="12300">MVSTPSACRRMESQIVSLILESLSVHKGRDIKIYGGRGITGCMVVASSDSHKHVKTLADFVVKLSKEKGISVKTEGYDLGNWVLIDMGEVIVHIFKDDVRKYYEVDALWN</sequence>
<dbReference type="Gene3D" id="3.30.460.10">
    <property type="entry name" value="Beta Polymerase, domain 2"/>
    <property type="match status" value="1"/>
</dbReference>